<reference evidence="8 9" key="1">
    <citation type="submission" date="2016-11" db="EMBL/GenBank/DDBJ databases">
        <authorList>
            <person name="Jaros S."/>
            <person name="Januszkiewicz K."/>
            <person name="Wedrychowicz H."/>
        </authorList>
    </citation>
    <scope>NUCLEOTIDE SEQUENCE [LARGE SCALE GENOMIC DNA]</scope>
    <source>
        <strain evidence="8 9">DSM 14828</strain>
    </source>
</reference>
<proteinExistence type="inferred from homology"/>
<dbReference type="STRING" id="1120975.SAMN02746064_00426"/>
<accession>A0A1M4T9I0</accession>
<dbReference type="RefSeq" id="WP_073269429.1">
    <property type="nucleotide sequence ID" value="NZ_FQTU01000002.1"/>
</dbReference>
<dbReference type="EMBL" id="FQTU01000002">
    <property type="protein sequence ID" value="SHE41159.1"/>
    <property type="molecule type" value="Genomic_DNA"/>
</dbReference>
<dbReference type="InterPro" id="IPR000310">
    <property type="entry name" value="Orn/Lys/Arg_deCO2ase_major_dom"/>
</dbReference>
<dbReference type="AlphaFoldDB" id="A0A1M4T9I0"/>
<dbReference type="PANTHER" id="PTHR43277:SF3">
    <property type="entry name" value="DECARBOXYLASE, PUTATIVE-RELATED"/>
    <property type="match status" value="1"/>
</dbReference>
<organism evidence="8 9">
    <name type="scientific">Alkalibacter saccharofermentans DSM 14828</name>
    <dbReference type="NCBI Taxonomy" id="1120975"/>
    <lineage>
        <taxon>Bacteria</taxon>
        <taxon>Bacillati</taxon>
        <taxon>Bacillota</taxon>
        <taxon>Clostridia</taxon>
        <taxon>Eubacteriales</taxon>
        <taxon>Eubacteriaceae</taxon>
        <taxon>Alkalibacter</taxon>
    </lineage>
</organism>
<comment type="similarity">
    <text evidence="2">Belongs to the Orn/Lys/Arg decarboxylase class-I family.</text>
</comment>
<dbReference type="InterPro" id="IPR052357">
    <property type="entry name" value="Orn_Lys_Arg_decarboxylase-I"/>
</dbReference>
<feature type="domain" description="Orn/Lys/Arg decarboxylases family 1 pyridoxal-P attachment site" evidence="6">
    <location>
        <begin position="11"/>
        <end position="284"/>
    </location>
</feature>
<dbReference type="Gene3D" id="3.90.100.10">
    <property type="entry name" value="Orn/Lys/Arg decarboxylase, C-terminal domain"/>
    <property type="match status" value="1"/>
</dbReference>
<dbReference type="OrthoDB" id="9815233at2"/>
<dbReference type="InterPro" id="IPR008286">
    <property type="entry name" value="Prn/Lys/Arg_de-COase_C"/>
</dbReference>
<keyword evidence="9" id="KW-1185">Reference proteome</keyword>
<evidence type="ECO:0000259" key="6">
    <source>
        <dbReference type="Pfam" id="PF01276"/>
    </source>
</evidence>
<evidence type="ECO:0000256" key="2">
    <source>
        <dbReference type="ARBA" id="ARBA00010671"/>
    </source>
</evidence>
<sequence length="461" mass="51727">MKSRLYLNIESKRKNANFHMPGHKSRDFTKLGWEYFDTTELEGTDNLNNPQKEIREIERQISKSYASKECIISVNGSTSLIMAGIMGSCREGDCVAVARNSHKSVFSAIYYGRLKTLFIDPVLDPIYGYPVGIDLKHLEAELRKTRVRALVMTYPTYYGTCDDLNAVKHICDSHDVLLIVDEAHGAHFKHSMEFPPSSIDIGADITIHSTHKILSSLNQGAVLHVKSDRVDMENIRRHMAMLQTSSPSYPIILSVEEAVKFMNENGEKKLEKIQGFYERVKKALEGTKFTLIHDKISREILQVDKAKIWLAPGGVGKILAEDYNIDIELDDGKTALCMMGVGTVIEDVDRLITALKDISEKGLFKDSLEDSKRALFPKAGNKVMEAWEIDRMKKRMVSIKKAAGKVSASYLVPYPPGVPVVCPGEMVSDAAADYLYSMKEGSVDGMIEDKMIYILDEEQTL</sequence>
<dbReference type="InterPro" id="IPR015421">
    <property type="entry name" value="PyrdxlP-dep_Trfase_major"/>
</dbReference>
<dbReference type="SUPFAM" id="SSF53383">
    <property type="entry name" value="PLP-dependent transferases"/>
    <property type="match status" value="1"/>
</dbReference>
<evidence type="ECO:0000256" key="1">
    <source>
        <dbReference type="ARBA" id="ARBA00001933"/>
    </source>
</evidence>
<dbReference type="Pfam" id="PF03711">
    <property type="entry name" value="OKR_DC_1_C"/>
    <property type="match status" value="1"/>
</dbReference>
<dbReference type="InterPro" id="IPR015424">
    <property type="entry name" value="PyrdxlP-dep_Trfase"/>
</dbReference>
<evidence type="ECO:0000313" key="9">
    <source>
        <dbReference type="Proteomes" id="UP000184251"/>
    </source>
</evidence>
<gene>
    <name evidence="8" type="ORF">SAMN02746064_00426</name>
</gene>
<dbReference type="Proteomes" id="UP000184251">
    <property type="component" value="Unassembled WGS sequence"/>
</dbReference>
<comment type="cofactor">
    <cofactor evidence="1">
        <name>pyridoxal 5'-phosphate</name>
        <dbReference type="ChEBI" id="CHEBI:597326"/>
    </cofactor>
</comment>
<evidence type="ECO:0000256" key="3">
    <source>
        <dbReference type="ARBA" id="ARBA00022793"/>
    </source>
</evidence>
<keyword evidence="5" id="KW-0456">Lyase</keyword>
<protein>
    <submittedName>
        <fullName evidence="8">Lysine decarboxylase</fullName>
    </submittedName>
</protein>
<dbReference type="PANTHER" id="PTHR43277">
    <property type="entry name" value="ARGININE DECARBOXYLASE"/>
    <property type="match status" value="1"/>
</dbReference>
<feature type="domain" description="Orn/Lys/Arg decarboxylase C-terminal" evidence="7">
    <location>
        <begin position="388"/>
        <end position="440"/>
    </location>
</feature>
<dbReference type="Pfam" id="PF01276">
    <property type="entry name" value="OKR_DC_1"/>
    <property type="match status" value="1"/>
</dbReference>
<evidence type="ECO:0000256" key="4">
    <source>
        <dbReference type="ARBA" id="ARBA00022898"/>
    </source>
</evidence>
<name>A0A1M4T9I0_9FIRM</name>
<keyword evidence="4" id="KW-0663">Pyridoxal phosphate</keyword>
<evidence type="ECO:0000259" key="7">
    <source>
        <dbReference type="Pfam" id="PF03711"/>
    </source>
</evidence>
<evidence type="ECO:0000256" key="5">
    <source>
        <dbReference type="ARBA" id="ARBA00023239"/>
    </source>
</evidence>
<keyword evidence="3" id="KW-0210">Decarboxylase</keyword>
<evidence type="ECO:0000313" key="8">
    <source>
        <dbReference type="EMBL" id="SHE41159.1"/>
    </source>
</evidence>
<dbReference type="GO" id="GO:0016831">
    <property type="term" value="F:carboxy-lyase activity"/>
    <property type="evidence" value="ECO:0007669"/>
    <property type="project" value="UniProtKB-KW"/>
</dbReference>
<dbReference type="Gene3D" id="3.40.640.10">
    <property type="entry name" value="Type I PLP-dependent aspartate aminotransferase-like (Major domain)"/>
    <property type="match status" value="1"/>
</dbReference>